<dbReference type="Pfam" id="PF00361">
    <property type="entry name" value="Proton_antipo_M"/>
    <property type="match status" value="1"/>
</dbReference>
<evidence type="ECO:0000256" key="7">
    <source>
        <dbReference type="ARBA" id="ARBA00022660"/>
    </source>
</evidence>
<evidence type="ECO:0000259" key="20">
    <source>
        <dbReference type="Pfam" id="PF06444"/>
    </source>
</evidence>
<dbReference type="GO" id="GO:0005743">
    <property type="term" value="C:mitochondrial inner membrane"/>
    <property type="evidence" value="ECO:0007669"/>
    <property type="project" value="UniProtKB-SubCell"/>
</dbReference>
<name>A0A2P1H8R0_9NEOP</name>
<geneLocation type="mitochondrion" evidence="21"/>
<evidence type="ECO:0000256" key="5">
    <source>
        <dbReference type="ARBA" id="ARBA00021008"/>
    </source>
</evidence>
<evidence type="ECO:0000256" key="12">
    <source>
        <dbReference type="ARBA" id="ARBA00022989"/>
    </source>
</evidence>
<dbReference type="Pfam" id="PF06444">
    <property type="entry name" value="NADH_dehy_S2_C"/>
    <property type="match status" value="1"/>
</dbReference>
<keyword evidence="11 18" id="KW-0249">Electron transport</keyword>
<keyword evidence="7 18" id="KW-0679">Respiratory chain</keyword>
<comment type="similarity">
    <text evidence="3 18">Belongs to the complex I subunit 2 family.</text>
</comment>
<feature type="domain" description="NADH dehydrogenase subunit 2 C-terminal" evidence="20">
    <location>
        <begin position="278"/>
        <end position="328"/>
    </location>
</feature>
<keyword evidence="10 18" id="KW-1278">Translocase</keyword>
<organism evidence="21">
    <name type="scientific">Arenivaga sp. B097</name>
    <dbReference type="NCBI Taxonomy" id="2093454"/>
    <lineage>
        <taxon>Eukaryota</taxon>
        <taxon>Metazoa</taxon>
        <taxon>Ecdysozoa</taxon>
        <taxon>Arthropoda</taxon>
        <taxon>Hexapoda</taxon>
        <taxon>Insecta</taxon>
        <taxon>Pterygota</taxon>
        <taxon>Neoptera</taxon>
        <taxon>Polyneoptera</taxon>
        <taxon>Dictyoptera</taxon>
        <taxon>Blattodea</taxon>
        <taxon>Corydioidea</taxon>
        <taxon>Corydiidae</taxon>
        <taxon>Arenivaga</taxon>
    </lineage>
</organism>
<evidence type="ECO:0000256" key="15">
    <source>
        <dbReference type="ARBA" id="ARBA00023128"/>
    </source>
</evidence>
<evidence type="ECO:0000256" key="8">
    <source>
        <dbReference type="ARBA" id="ARBA00022692"/>
    </source>
</evidence>
<feature type="transmembrane region" description="Helical" evidence="18">
    <location>
        <begin position="51"/>
        <end position="70"/>
    </location>
</feature>
<dbReference type="PRINTS" id="PR01436">
    <property type="entry name" value="NADHDHGNASE2"/>
</dbReference>
<keyword evidence="15 18" id="KW-0496">Mitochondrion</keyword>
<dbReference type="InterPro" id="IPR050175">
    <property type="entry name" value="Complex_I_Subunit_2"/>
</dbReference>
<evidence type="ECO:0000256" key="17">
    <source>
        <dbReference type="ARBA" id="ARBA00049551"/>
    </source>
</evidence>
<dbReference type="GO" id="GO:0008137">
    <property type="term" value="F:NADH dehydrogenase (ubiquinone) activity"/>
    <property type="evidence" value="ECO:0007669"/>
    <property type="project" value="UniProtKB-EC"/>
</dbReference>
<evidence type="ECO:0000256" key="14">
    <source>
        <dbReference type="ARBA" id="ARBA00023075"/>
    </source>
</evidence>
<dbReference type="AlphaFoldDB" id="A0A2P1H8R0"/>
<feature type="domain" description="NADH:quinone oxidoreductase/Mrp antiporter transmembrane" evidence="19">
    <location>
        <begin position="17"/>
        <end position="277"/>
    </location>
</feature>
<dbReference type="PANTHER" id="PTHR46552">
    <property type="entry name" value="NADH-UBIQUINONE OXIDOREDUCTASE CHAIN 2"/>
    <property type="match status" value="1"/>
</dbReference>
<proteinExistence type="inferred from homology"/>
<dbReference type="GO" id="GO:0006120">
    <property type="term" value="P:mitochondrial electron transport, NADH to ubiquinone"/>
    <property type="evidence" value="ECO:0007669"/>
    <property type="project" value="InterPro"/>
</dbReference>
<feature type="transmembrane region" description="Helical" evidence="18">
    <location>
        <begin position="230"/>
        <end position="258"/>
    </location>
</feature>
<evidence type="ECO:0000256" key="9">
    <source>
        <dbReference type="ARBA" id="ARBA00022792"/>
    </source>
</evidence>
<keyword evidence="12 18" id="KW-1133">Transmembrane helix</keyword>
<evidence type="ECO:0000256" key="10">
    <source>
        <dbReference type="ARBA" id="ARBA00022967"/>
    </source>
</evidence>
<comment type="function">
    <text evidence="18">Core subunit of the mitochondrial membrane respiratory chain NADH dehydrogenase (Complex I) which catalyzes electron transfer from NADH through the respiratory chain, using ubiquinone as an electron acceptor. Essential for the catalytic activity and assembly of complex I.</text>
</comment>
<feature type="transmembrane region" description="Helical" evidence="18">
    <location>
        <begin position="312"/>
        <end position="331"/>
    </location>
</feature>
<feature type="transmembrane region" description="Helical" evidence="18">
    <location>
        <begin position="264"/>
        <end position="291"/>
    </location>
</feature>
<gene>
    <name evidence="21" type="primary">nad2</name>
</gene>
<evidence type="ECO:0000256" key="6">
    <source>
        <dbReference type="ARBA" id="ARBA00022448"/>
    </source>
</evidence>
<protein>
    <recommendedName>
        <fullName evidence="5 18">NADH-ubiquinone oxidoreductase chain 2</fullName>
        <ecNumber evidence="4 18">7.1.1.2</ecNumber>
    </recommendedName>
</protein>
<keyword evidence="6" id="KW-0813">Transport</keyword>
<keyword evidence="13 18" id="KW-0520">NAD</keyword>
<evidence type="ECO:0000256" key="4">
    <source>
        <dbReference type="ARBA" id="ARBA00012944"/>
    </source>
</evidence>
<keyword evidence="16 18" id="KW-0472">Membrane</keyword>
<dbReference type="InterPro" id="IPR003917">
    <property type="entry name" value="NADH_UbQ_OxRdtase_chain2"/>
</dbReference>
<comment type="catalytic activity">
    <reaction evidence="17 18">
        <text>a ubiquinone + NADH + 5 H(+)(in) = a ubiquinol + NAD(+) + 4 H(+)(out)</text>
        <dbReference type="Rhea" id="RHEA:29091"/>
        <dbReference type="Rhea" id="RHEA-COMP:9565"/>
        <dbReference type="Rhea" id="RHEA-COMP:9566"/>
        <dbReference type="ChEBI" id="CHEBI:15378"/>
        <dbReference type="ChEBI" id="CHEBI:16389"/>
        <dbReference type="ChEBI" id="CHEBI:17976"/>
        <dbReference type="ChEBI" id="CHEBI:57540"/>
        <dbReference type="ChEBI" id="CHEBI:57945"/>
        <dbReference type="EC" id="7.1.1.2"/>
    </reaction>
</comment>
<feature type="transmembrane region" description="Helical" evidence="18">
    <location>
        <begin position="141"/>
        <end position="160"/>
    </location>
</feature>
<comment type="subcellular location">
    <subcellularLocation>
        <location evidence="2 18">Mitochondrion inner membrane</location>
        <topology evidence="2 18">Multi-pass membrane protein</topology>
    </subcellularLocation>
</comment>
<feature type="transmembrane region" description="Helical" evidence="18">
    <location>
        <begin position="190"/>
        <end position="209"/>
    </location>
</feature>
<keyword evidence="9 18" id="KW-0999">Mitochondrion inner membrane</keyword>
<dbReference type="PANTHER" id="PTHR46552:SF1">
    <property type="entry name" value="NADH-UBIQUINONE OXIDOREDUCTASE CHAIN 2"/>
    <property type="match status" value="1"/>
</dbReference>
<accession>A0A2P1H8R0</accession>
<dbReference type="InterPro" id="IPR001750">
    <property type="entry name" value="ND/Mrp_TM"/>
</dbReference>
<evidence type="ECO:0000256" key="13">
    <source>
        <dbReference type="ARBA" id="ARBA00023027"/>
    </source>
</evidence>
<keyword evidence="8 18" id="KW-0812">Transmembrane</keyword>
<evidence type="ECO:0000256" key="1">
    <source>
        <dbReference type="ARBA" id="ARBA00003257"/>
    </source>
</evidence>
<dbReference type="EMBL" id="MG882196">
    <property type="protein sequence ID" value="AVN67916.1"/>
    <property type="molecule type" value="Genomic_DNA"/>
</dbReference>
<feature type="transmembrane region" description="Helical" evidence="18">
    <location>
        <begin position="76"/>
        <end position="95"/>
    </location>
</feature>
<evidence type="ECO:0000256" key="3">
    <source>
        <dbReference type="ARBA" id="ARBA00007012"/>
    </source>
</evidence>
<comment type="function">
    <text evidence="1">Core subunit of the mitochondrial membrane respiratory chain NADH dehydrogenase (Complex I) that is believed to belong to the minimal assembly required for catalysis. Complex I functions in the transfer of electrons from NADH to the respiratory chain. The immediate electron acceptor for the enzyme is believed to be ubiquinone.</text>
</comment>
<evidence type="ECO:0000256" key="16">
    <source>
        <dbReference type="ARBA" id="ARBA00023136"/>
    </source>
</evidence>
<dbReference type="EC" id="7.1.1.2" evidence="4 18"/>
<evidence type="ECO:0000259" key="19">
    <source>
        <dbReference type="Pfam" id="PF00361"/>
    </source>
</evidence>
<evidence type="ECO:0000256" key="11">
    <source>
        <dbReference type="ARBA" id="ARBA00022982"/>
    </source>
</evidence>
<evidence type="ECO:0000313" key="21">
    <source>
        <dbReference type="EMBL" id="AVN67916.1"/>
    </source>
</evidence>
<reference evidence="21" key="1">
    <citation type="journal article" date="2018" name="Mol. Biol. Evol.">
        <title>Transoceanic dispersal and plate tectonics shaped global cockroach distributions: evidence from mitochondrial phylogenomics.</title>
        <authorList>
            <person name="Bourguignon T."/>
            <person name="Qian T."/>
            <person name="Ho S.Y.W."/>
            <person name="Juna F."/>
            <person name="Wang Z."/>
            <person name="Arab D.A."/>
            <person name="Cameron S.L."/>
            <person name="Walker J."/>
            <person name="Rentz D."/>
            <person name="Evans T.A."/>
            <person name="Lo N."/>
        </authorList>
    </citation>
    <scope>NUCLEOTIDE SEQUENCE</scope>
</reference>
<dbReference type="InterPro" id="IPR010933">
    <property type="entry name" value="NADH_DH_su2_C"/>
</dbReference>
<evidence type="ECO:0000256" key="2">
    <source>
        <dbReference type="ARBA" id="ARBA00004448"/>
    </source>
</evidence>
<sequence>MLLLFTLVMGILTSISSNSWLGVWVGLEINLLSFIPLMLNMKNLLTTESSLKYFLIQAIASLSFLFMIFMKMMIENYMSFISQYFSLIVAIPFLLKSGIAPMHWWFPSVMEGLSWSNCLILMTLQKIIPMMIISYLLDFNLISKTFILLSTIIGSIGGFNQVSIRKLLAYSSINHMGWMLSAIFMSNSIWLIYFTIYTLSISTLILILSTSKISFINQTSLNNSNILTKIMIFTALLSLGGLPPLLGFMPKWIIIQFLAQNNLFFMSITMIVVSLMTLFFYLQICYSTFLISFMSPKWNNWMNKIQLNSLNLILAFISITGLMSITLIVTIF</sequence>
<keyword evidence="14 18" id="KW-0830">Ubiquinone</keyword>
<evidence type="ECO:0000256" key="18">
    <source>
        <dbReference type="RuleBase" id="RU003403"/>
    </source>
</evidence>
<feature type="transmembrane region" description="Helical" evidence="18">
    <location>
        <begin position="115"/>
        <end position="135"/>
    </location>
</feature>